<dbReference type="RefSeq" id="XP_014476603.1">
    <property type="nucleotide sequence ID" value="XM_014621117.1"/>
</dbReference>
<accession>A0A6P3XEL5</accession>
<organism evidence="1 2">
    <name type="scientific">Dinoponera quadriceps</name>
    <name type="common">South American ant</name>
    <dbReference type="NCBI Taxonomy" id="609295"/>
    <lineage>
        <taxon>Eukaryota</taxon>
        <taxon>Metazoa</taxon>
        <taxon>Ecdysozoa</taxon>
        <taxon>Arthropoda</taxon>
        <taxon>Hexapoda</taxon>
        <taxon>Insecta</taxon>
        <taxon>Pterygota</taxon>
        <taxon>Neoptera</taxon>
        <taxon>Endopterygota</taxon>
        <taxon>Hymenoptera</taxon>
        <taxon>Apocrita</taxon>
        <taxon>Aculeata</taxon>
        <taxon>Formicoidea</taxon>
        <taxon>Formicidae</taxon>
        <taxon>Ponerinae</taxon>
        <taxon>Ponerini</taxon>
        <taxon>Dinoponera</taxon>
    </lineage>
</organism>
<gene>
    <name evidence="2" type="primary">LOC106745480</name>
</gene>
<dbReference type="AlphaFoldDB" id="A0A6P3XEL5"/>
<dbReference type="GeneID" id="106745480"/>
<keyword evidence="1" id="KW-1185">Reference proteome</keyword>
<name>A0A6P3XEL5_DINQU</name>
<evidence type="ECO:0000313" key="2">
    <source>
        <dbReference type="RefSeq" id="XP_014476603.1"/>
    </source>
</evidence>
<dbReference type="Proteomes" id="UP000515204">
    <property type="component" value="Unplaced"/>
</dbReference>
<dbReference type="KEGG" id="dqu:106745480"/>
<reference evidence="2" key="1">
    <citation type="submission" date="2025-08" db="UniProtKB">
        <authorList>
            <consortium name="RefSeq"/>
        </authorList>
    </citation>
    <scope>IDENTIFICATION</scope>
</reference>
<sequence length="211" mass="23936">MPFDKSNSDKTGCRKLRDICEIEKDKDCGKPCKKKDACLREKVRCEEKPQDKKVEMPEEKKCKDTCLPRSKCDHPKIDAPFKMTYEKVKCPPSKFAKPGSCPLMPDDIKKGAIKSPIEKFFNKKKKKICIPPPLPKPPCAPILLCPCPPPVKMHPGMCPCYEQKTEIKPIMLPPCPPKKPYPCPTGVHYCPPKKCKRLTCETEQPEQSPKS</sequence>
<evidence type="ECO:0000313" key="1">
    <source>
        <dbReference type="Proteomes" id="UP000515204"/>
    </source>
</evidence>
<protein>
    <submittedName>
        <fullName evidence="2">Proline-rich protein 4-like</fullName>
    </submittedName>
</protein>
<proteinExistence type="predicted"/>
<dbReference type="OrthoDB" id="7553954at2759"/>